<evidence type="ECO:0000256" key="6">
    <source>
        <dbReference type="ARBA" id="ARBA00023163"/>
    </source>
</evidence>
<keyword evidence="4 9" id="KW-0805">Transcription regulation</keyword>
<reference evidence="12" key="1">
    <citation type="journal article" date="2019" name="Nat. Commun.">
        <title>Genome-wide association mapping of date palm fruit traits.</title>
        <authorList>
            <person name="Hazzouri K.M."/>
            <person name="Gros-Balthazard M."/>
            <person name="Flowers J.M."/>
            <person name="Copetti D."/>
            <person name="Lemansour A."/>
            <person name="Lebrun M."/>
            <person name="Masmoudi K."/>
            <person name="Ferrand S."/>
            <person name="Dhar M.I."/>
            <person name="Fresquez Z.A."/>
            <person name="Rosas U."/>
            <person name="Zhang J."/>
            <person name="Talag J."/>
            <person name="Lee S."/>
            <person name="Kudrna D."/>
            <person name="Powell R.F."/>
            <person name="Leitch I.J."/>
            <person name="Krueger R.R."/>
            <person name="Wing R.A."/>
            <person name="Amiri K.M.A."/>
            <person name="Purugganan M.D."/>
        </authorList>
    </citation>
    <scope>NUCLEOTIDE SEQUENCE [LARGE SCALE GENOMIC DNA]</scope>
    <source>
        <strain evidence="12">cv. Khalas</strain>
    </source>
</reference>
<dbReference type="RefSeq" id="XP_026661230.1">
    <property type="nucleotide sequence ID" value="XM_026805429.2"/>
</dbReference>
<evidence type="ECO:0000313" key="13">
    <source>
        <dbReference type="RefSeq" id="XP_026661230.1"/>
    </source>
</evidence>
<dbReference type="GO" id="GO:0005634">
    <property type="term" value="C:nucleus"/>
    <property type="evidence" value="ECO:0007669"/>
    <property type="project" value="UniProtKB-SubCell"/>
</dbReference>
<evidence type="ECO:0000256" key="9">
    <source>
        <dbReference type="RuleBase" id="RU369094"/>
    </source>
</evidence>
<evidence type="ECO:0000256" key="3">
    <source>
        <dbReference type="ARBA" id="ARBA00022833"/>
    </source>
</evidence>
<dbReference type="OrthoDB" id="1927254at2759"/>
<evidence type="ECO:0000256" key="8">
    <source>
        <dbReference type="PROSITE-ProRule" id="PRU00071"/>
    </source>
</evidence>
<sequence>MPSETGEGRRRPAEGLAEEEAAVERGRERCPRCNSRDTKFCYYNNYNTSQPRHFCRSCRRYWTLGGSLRNVPIGGSSRKRLRPSPAAAVAVAVTSAAAAAAVRSLRPLSSLASPAPSLDLPATTSAPSAFGSFLPGPVSAGFLALGEPFLGRRTGFELGLGLGLRSGPAASPSIEELGFGLGTTLLWPTALLDEEGVIGGGDAWRVGSGGTDCFAAPAPAAVWPDLAIAAAPAEGSGRAGGDLR</sequence>
<keyword evidence="7 8" id="KW-0539">Nucleus</keyword>
<dbReference type="Pfam" id="PF02701">
    <property type="entry name" value="Zn_ribbon_Dof"/>
    <property type="match status" value="1"/>
</dbReference>
<dbReference type="GO" id="GO:0008270">
    <property type="term" value="F:zinc ion binding"/>
    <property type="evidence" value="ECO:0007669"/>
    <property type="project" value="UniProtKB-KW"/>
</dbReference>
<keyword evidence="3 9" id="KW-0862">Zinc</keyword>
<dbReference type="PANTHER" id="PTHR31992">
    <property type="entry name" value="DOF ZINC FINGER PROTEIN DOF1.4-RELATED"/>
    <property type="match status" value="1"/>
</dbReference>
<evidence type="ECO:0000256" key="10">
    <source>
        <dbReference type="SAM" id="MobiDB-lite"/>
    </source>
</evidence>
<dbReference type="Proteomes" id="UP000228380">
    <property type="component" value="Chromosome 16"/>
</dbReference>
<keyword evidence="12" id="KW-1185">Reference proteome</keyword>
<keyword evidence="1 9" id="KW-0479">Metal-binding</keyword>
<proteinExistence type="predicted"/>
<dbReference type="AlphaFoldDB" id="A0A8B8J5J6"/>
<organism evidence="12 13">
    <name type="scientific">Phoenix dactylifera</name>
    <name type="common">Date palm</name>
    <dbReference type="NCBI Taxonomy" id="42345"/>
    <lineage>
        <taxon>Eukaryota</taxon>
        <taxon>Viridiplantae</taxon>
        <taxon>Streptophyta</taxon>
        <taxon>Embryophyta</taxon>
        <taxon>Tracheophyta</taxon>
        <taxon>Spermatophyta</taxon>
        <taxon>Magnoliopsida</taxon>
        <taxon>Liliopsida</taxon>
        <taxon>Arecaceae</taxon>
        <taxon>Coryphoideae</taxon>
        <taxon>Phoeniceae</taxon>
        <taxon>Phoenix</taxon>
    </lineage>
</organism>
<evidence type="ECO:0000259" key="11">
    <source>
        <dbReference type="PROSITE" id="PS50884"/>
    </source>
</evidence>
<keyword evidence="2 8" id="KW-0863">Zinc-finger</keyword>
<dbReference type="GO" id="GO:0003677">
    <property type="term" value="F:DNA binding"/>
    <property type="evidence" value="ECO:0007669"/>
    <property type="project" value="UniProtKB-UniRule"/>
</dbReference>
<dbReference type="GO" id="GO:0003700">
    <property type="term" value="F:DNA-binding transcription factor activity"/>
    <property type="evidence" value="ECO:0007669"/>
    <property type="project" value="UniProtKB-UniRule"/>
</dbReference>
<comment type="function">
    <text evidence="9">Transcription factor that binds specifically to a 5'-AA[AG]G-3' consensus core sequence.</text>
</comment>
<name>A0A8B8J5J6_PHODC</name>
<feature type="region of interest" description="Disordered" evidence="10">
    <location>
        <begin position="1"/>
        <end position="22"/>
    </location>
</feature>
<protein>
    <recommendedName>
        <fullName evidence="9">Dof zinc finger protein</fullName>
    </recommendedName>
</protein>
<comment type="subcellular location">
    <subcellularLocation>
        <location evidence="8 9">Nucleus</location>
    </subcellularLocation>
</comment>
<feature type="compositionally biased region" description="Basic and acidic residues" evidence="10">
    <location>
        <begin position="1"/>
        <end position="13"/>
    </location>
</feature>
<feature type="domain" description="Dof-type" evidence="11">
    <location>
        <begin position="28"/>
        <end position="82"/>
    </location>
</feature>
<evidence type="ECO:0000256" key="2">
    <source>
        <dbReference type="ARBA" id="ARBA00022771"/>
    </source>
</evidence>
<keyword evidence="6 9" id="KW-0804">Transcription</keyword>
<evidence type="ECO:0000256" key="5">
    <source>
        <dbReference type="ARBA" id="ARBA00023125"/>
    </source>
</evidence>
<accession>A0A8B8J5J6</accession>
<dbReference type="InterPro" id="IPR045174">
    <property type="entry name" value="Dof"/>
</dbReference>
<evidence type="ECO:0000256" key="4">
    <source>
        <dbReference type="ARBA" id="ARBA00023015"/>
    </source>
</evidence>
<reference evidence="13" key="2">
    <citation type="submission" date="2025-08" db="UniProtKB">
        <authorList>
            <consortium name="RefSeq"/>
        </authorList>
    </citation>
    <scope>IDENTIFICATION</scope>
    <source>
        <tissue evidence="13">Young leaves</tissue>
    </source>
</reference>
<evidence type="ECO:0000313" key="12">
    <source>
        <dbReference type="Proteomes" id="UP000228380"/>
    </source>
</evidence>
<dbReference type="PROSITE" id="PS01361">
    <property type="entry name" value="ZF_DOF_1"/>
    <property type="match status" value="1"/>
</dbReference>
<gene>
    <name evidence="13" type="primary">LOC113462856</name>
</gene>
<dbReference type="InterPro" id="IPR003851">
    <property type="entry name" value="Znf_Dof"/>
</dbReference>
<keyword evidence="5 8" id="KW-0238">DNA-binding</keyword>
<evidence type="ECO:0000256" key="7">
    <source>
        <dbReference type="ARBA" id="ARBA00023242"/>
    </source>
</evidence>
<dbReference type="KEGG" id="pda:113462856"/>
<evidence type="ECO:0000256" key="1">
    <source>
        <dbReference type="ARBA" id="ARBA00022723"/>
    </source>
</evidence>
<dbReference type="PROSITE" id="PS50884">
    <property type="entry name" value="ZF_DOF_2"/>
    <property type="match status" value="1"/>
</dbReference>
<dbReference type="GeneID" id="113462856"/>
<dbReference type="PANTHER" id="PTHR31992:SF204">
    <property type="entry name" value="DOF ZINC FINGER PROTEIN"/>
    <property type="match status" value="1"/>
</dbReference>